<evidence type="ECO:0000256" key="4">
    <source>
        <dbReference type="ARBA" id="ARBA00022692"/>
    </source>
</evidence>
<dbReference type="InterPro" id="IPR050360">
    <property type="entry name" value="MFS_Sugar_Transporters"/>
</dbReference>
<dbReference type="PRINTS" id="PR00171">
    <property type="entry name" value="SUGRTRNSPORT"/>
</dbReference>
<dbReference type="Gene3D" id="1.20.1250.20">
    <property type="entry name" value="MFS general substrate transporter like domains"/>
    <property type="match status" value="1"/>
</dbReference>
<dbReference type="InterPro" id="IPR036259">
    <property type="entry name" value="MFS_trans_sf"/>
</dbReference>
<feature type="transmembrane region" description="Helical" evidence="7">
    <location>
        <begin position="203"/>
        <end position="223"/>
    </location>
</feature>
<evidence type="ECO:0000313" key="9">
    <source>
        <dbReference type="EMBL" id="KAJ7000545.1"/>
    </source>
</evidence>
<dbReference type="AlphaFoldDB" id="A0AAD6W5Z1"/>
<name>A0AAD6W5Z1_9ROSI</name>
<keyword evidence="10" id="KW-1185">Reference proteome</keyword>
<dbReference type="PANTHER" id="PTHR48022:SF2">
    <property type="entry name" value="PLASTIDIC GLUCOSE TRANSPORTER 4"/>
    <property type="match status" value="1"/>
</dbReference>
<organism evidence="9 10">
    <name type="scientific">Populus alba x Populus x berolinensis</name>
    <dbReference type="NCBI Taxonomy" id="444605"/>
    <lineage>
        <taxon>Eukaryota</taxon>
        <taxon>Viridiplantae</taxon>
        <taxon>Streptophyta</taxon>
        <taxon>Embryophyta</taxon>
        <taxon>Tracheophyta</taxon>
        <taxon>Spermatophyta</taxon>
        <taxon>Magnoliopsida</taxon>
        <taxon>eudicotyledons</taxon>
        <taxon>Gunneridae</taxon>
        <taxon>Pentapetalae</taxon>
        <taxon>rosids</taxon>
        <taxon>fabids</taxon>
        <taxon>Malpighiales</taxon>
        <taxon>Salicaceae</taxon>
        <taxon>Saliceae</taxon>
        <taxon>Populus</taxon>
    </lineage>
</organism>
<evidence type="ECO:0000256" key="5">
    <source>
        <dbReference type="ARBA" id="ARBA00022989"/>
    </source>
</evidence>
<evidence type="ECO:0000259" key="8">
    <source>
        <dbReference type="PROSITE" id="PS50850"/>
    </source>
</evidence>
<dbReference type="Proteomes" id="UP001164929">
    <property type="component" value="Chromosome 4"/>
</dbReference>
<feature type="transmembrane region" description="Helical" evidence="7">
    <location>
        <begin position="135"/>
        <end position="153"/>
    </location>
</feature>
<keyword evidence="5 7" id="KW-1133">Transmembrane helix</keyword>
<dbReference type="PANTHER" id="PTHR48022">
    <property type="entry name" value="PLASTIDIC GLUCOSE TRANSPORTER 4"/>
    <property type="match status" value="1"/>
</dbReference>
<dbReference type="GO" id="GO:0016020">
    <property type="term" value="C:membrane"/>
    <property type="evidence" value="ECO:0007669"/>
    <property type="project" value="UniProtKB-SubCell"/>
</dbReference>
<dbReference type="SUPFAM" id="SSF103473">
    <property type="entry name" value="MFS general substrate transporter"/>
    <property type="match status" value="1"/>
</dbReference>
<sequence length="352" mass="37271">MQAAVMYGGVVVKGSVNSNSTSLAVCFSRAQKGRKQKQLSSSIDFSNTNCQLLSSSSCMPHNTSCFGLRLDSFSSMGTELTRSSLFRSRPIVKALASGGGGEGDVEEGRPIKSVEDVNYVVPPQQQQGKASTGTVFPFVGVACLGATLFGYHLGVVNGSLEYLAKDLGIVENTALQGKELFVNSSMEILFVGNLPYKQRSIWFFRWVVSTLLAGATVGSFTGGSLADKFGRTRTFQLDAIPLTIGALLCATAQSVHTMIIGRLLAGIGIGISSAIVPLYISEISPTEIRGALGSINQLFICIGILLALVAGLPLAGNPIWWRTMFGISAAPAVLLALGMAFSPESPRWLFQV</sequence>
<gene>
    <name evidence="9" type="ORF">NC653_011118</name>
</gene>
<evidence type="ECO:0000256" key="7">
    <source>
        <dbReference type="SAM" id="Phobius"/>
    </source>
</evidence>
<proteinExistence type="inferred from homology"/>
<feature type="transmembrane region" description="Helical" evidence="7">
    <location>
        <begin position="259"/>
        <end position="280"/>
    </location>
</feature>
<dbReference type="InterPro" id="IPR005828">
    <property type="entry name" value="MFS_sugar_transport-like"/>
</dbReference>
<accession>A0AAD6W5Z1</accession>
<comment type="similarity">
    <text evidence="2">Belongs to the major facilitator superfamily. Sugar transporter (TC 2.A.1.1) family.</text>
</comment>
<evidence type="ECO:0000256" key="2">
    <source>
        <dbReference type="ARBA" id="ARBA00010992"/>
    </source>
</evidence>
<evidence type="ECO:0000256" key="6">
    <source>
        <dbReference type="ARBA" id="ARBA00023136"/>
    </source>
</evidence>
<dbReference type="GO" id="GO:0005351">
    <property type="term" value="F:carbohydrate:proton symporter activity"/>
    <property type="evidence" value="ECO:0007669"/>
    <property type="project" value="TreeGrafter"/>
</dbReference>
<feature type="transmembrane region" description="Helical" evidence="7">
    <location>
        <begin position="292"/>
        <end position="313"/>
    </location>
</feature>
<dbReference type="Pfam" id="PF00083">
    <property type="entry name" value="Sugar_tr"/>
    <property type="match status" value="1"/>
</dbReference>
<protein>
    <recommendedName>
        <fullName evidence="8">Major facilitator superfamily (MFS) profile domain-containing protein</fullName>
    </recommendedName>
</protein>
<comment type="subcellular location">
    <subcellularLocation>
        <location evidence="1">Membrane</location>
        <topology evidence="1">Multi-pass membrane protein</topology>
    </subcellularLocation>
</comment>
<evidence type="ECO:0000256" key="1">
    <source>
        <dbReference type="ARBA" id="ARBA00004141"/>
    </source>
</evidence>
<dbReference type="PROSITE" id="PS50850">
    <property type="entry name" value="MFS"/>
    <property type="match status" value="1"/>
</dbReference>
<dbReference type="PROSITE" id="PS00217">
    <property type="entry name" value="SUGAR_TRANSPORT_2"/>
    <property type="match status" value="1"/>
</dbReference>
<keyword evidence="6 7" id="KW-0472">Membrane</keyword>
<keyword evidence="3" id="KW-0813">Transport</keyword>
<dbReference type="InterPro" id="IPR003663">
    <property type="entry name" value="Sugar/inositol_transpt"/>
</dbReference>
<dbReference type="InterPro" id="IPR005829">
    <property type="entry name" value="Sugar_transporter_CS"/>
</dbReference>
<comment type="caution">
    <text evidence="9">The sequence shown here is derived from an EMBL/GenBank/DDBJ whole genome shotgun (WGS) entry which is preliminary data.</text>
</comment>
<dbReference type="EMBL" id="JAQIZT010000004">
    <property type="protein sequence ID" value="KAJ7000545.1"/>
    <property type="molecule type" value="Genomic_DNA"/>
</dbReference>
<evidence type="ECO:0000256" key="3">
    <source>
        <dbReference type="ARBA" id="ARBA00022448"/>
    </source>
</evidence>
<evidence type="ECO:0000313" key="10">
    <source>
        <dbReference type="Proteomes" id="UP001164929"/>
    </source>
</evidence>
<feature type="domain" description="Major facilitator superfamily (MFS) profile" evidence="8">
    <location>
        <begin position="138"/>
        <end position="352"/>
    </location>
</feature>
<keyword evidence="4 7" id="KW-0812">Transmembrane</keyword>
<dbReference type="InterPro" id="IPR020846">
    <property type="entry name" value="MFS_dom"/>
</dbReference>
<feature type="transmembrane region" description="Helical" evidence="7">
    <location>
        <begin position="319"/>
        <end position="341"/>
    </location>
</feature>
<reference evidence="9 10" key="1">
    <citation type="journal article" date="2023" name="Mol. Ecol. Resour.">
        <title>Chromosome-level genome assembly of a triploid poplar Populus alba 'Berolinensis'.</title>
        <authorList>
            <person name="Chen S."/>
            <person name="Yu Y."/>
            <person name="Wang X."/>
            <person name="Wang S."/>
            <person name="Zhang T."/>
            <person name="Zhou Y."/>
            <person name="He R."/>
            <person name="Meng N."/>
            <person name="Wang Y."/>
            <person name="Liu W."/>
            <person name="Liu Z."/>
            <person name="Liu J."/>
            <person name="Guo Q."/>
            <person name="Huang H."/>
            <person name="Sederoff R.R."/>
            <person name="Wang G."/>
            <person name="Qu G."/>
            <person name="Chen S."/>
        </authorList>
    </citation>
    <scope>NUCLEOTIDE SEQUENCE [LARGE SCALE GENOMIC DNA]</scope>
    <source>
        <strain evidence="9">SC-2020</strain>
    </source>
</reference>